<keyword evidence="1" id="KW-0325">Glycoprotein</keyword>
<dbReference type="Gene3D" id="3.40.50.1820">
    <property type="entry name" value="alpha/beta hydrolase"/>
    <property type="match status" value="1"/>
</dbReference>
<accession>A0A7R9I9A2</accession>
<evidence type="ECO:0000259" key="2">
    <source>
        <dbReference type="Pfam" id="PF00135"/>
    </source>
</evidence>
<dbReference type="EMBL" id="OE000097">
    <property type="protein sequence ID" value="CAD7452406.1"/>
    <property type="molecule type" value="Genomic_DNA"/>
</dbReference>
<sequence length="304" mass="34762">MKLAQSMRCWDSSSNLPVIGSPVYCESDALKQLDRVVLEFNLFEWGRLNLEEVNPHLREGRVENHLGKTTPVHPTEVRISISPFSAVELNTTSVLANYGTEAGGFDPATITNERLLPRSLRENLSPGVSYDLGSKVKEFYFGDKTVCSETMDRYVKMLSDVYFLYNLFLTVKLQLKHTDCPVYAYQYDHKRPPQLDKLIPDFTKNVPGAGHGEELIFLFLNSYIKPDFGAESSNAKVRSNMVKLWTNFSKTGDPNSSDFQVKWPQLTRDSFDFLNISPELTLLKDFAKDRMDFWEEIYLAGKKL</sequence>
<dbReference type="AlphaFoldDB" id="A0A7R9I9A2"/>
<protein>
    <recommendedName>
        <fullName evidence="2">Carboxylesterase type B domain-containing protein</fullName>
    </recommendedName>
</protein>
<dbReference type="SUPFAM" id="SSF53474">
    <property type="entry name" value="alpha/beta-Hydrolases"/>
    <property type="match status" value="1"/>
</dbReference>
<proteinExistence type="predicted"/>
<feature type="domain" description="Carboxylesterase type B" evidence="2">
    <location>
        <begin position="128"/>
        <end position="294"/>
    </location>
</feature>
<dbReference type="Pfam" id="PF00135">
    <property type="entry name" value="COesterase"/>
    <property type="match status" value="1"/>
</dbReference>
<dbReference type="InterPro" id="IPR050309">
    <property type="entry name" value="Type-B_Carboxylest/Lipase"/>
</dbReference>
<name>A0A7R9I9A2_9NEOP</name>
<dbReference type="InterPro" id="IPR002018">
    <property type="entry name" value="CarbesteraseB"/>
</dbReference>
<organism evidence="3">
    <name type="scientific">Timema tahoe</name>
    <dbReference type="NCBI Taxonomy" id="61484"/>
    <lineage>
        <taxon>Eukaryota</taxon>
        <taxon>Metazoa</taxon>
        <taxon>Ecdysozoa</taxon>
        <taxon>Arthropoda</taxon>
        <taxon>Hexapoda</taxon>
        <taxon>Insecta</taxon>
        <taxon>Pterygota</taxon>
        <taxon>Neoptera</taxon>
        <taxon>Polyneoptera</taxon>
        <taxon>Phasmatodea</taxon>
        <taxon>Timematodea</taxon>
        <taxon>Timematoidea</taxon>
        <taxon>Timematidae</taxon>
        <taxon>Timema</taxon>
    </lineage>
</organism>
<evidence type="ECO:0000256" key="1">
    <source>
        <dbReference type="ARBA" id="ARBA00023180"/>
    </source>
</evidence>
<dbReference type="InterPro" id="IPR029058">
    <property type="entry name" value="AB_hydrolase_fold"/>
</dbReference>
<reference evidence="3" key="1">
    <citation type="submission" date="2020-11" db="EMBL/GenBank/DDBJ databases">
        <authorList>
            <person name="Tran Van P."/>
        </authorList>
    </citation>
    <scope>NUCLEOTIDE SEQUENCE</scope>
</reference>
<evidence type="ECO:0000313" key="3">
    <source>
        <dbReference type="EMBL" id="CAD7452406.1"/>
    </source>
</evidence>
<gene>
    <name evidence="3" type="ORF">TTEB3V08_LOCUS588</name>
</gene>
<dbReference type="PANTHER" id="PTHR11559">
    <property type="entry name" value="CARBOXYLESTERASE"/>
    <property type="match status" value="1"/>
</dbReference>